<protein>
    <submittedName>
        <fullName evidence="1">Uncharacterized protein</fullName>
    </submittedName>
</protein>
<dbReference type="HOGENOM" id="CLU_2601598_0_0_9"/>
<organism evidence="1 2">
    <name type="scientific">Lentilactobacillus kisonensis F0435</name>
    <dbReference type="NCBI Taxonomy" id="797516"/>
    <lineage>
        <taxon>Bacteria</taxon>
        <taxon>Bacillati</taxon>
        <taxon>Bacillota</taxon>
        <taxon>Bacilli</taxon>
        <taxon>Lactobacillales</taxon>
        <taxon>Lactobacillaceae</taxon>
        <taxon>Lentilactobacillus</taxon>
    </lineage>
</organism>
<evidence type="ECO:0000313" key="1">
    <source>
        <dbReference type="EMBL" id="EHO45879.1"/>
    </source>
</evidence>
<dbReference type="Proteomes" id="UP000005025">
    <property type="component" value="Unassembled WGS sequence"/>
</dbReference>
<proteinExistence type="predicted"/>
<gene>
    <name evidence="1" type="ORF">HMPREF9104_03268</name>
</gene>
<accession>H1LKW3</accession>
<reference evidence="1 2" key="1">
    <citation type="submission" date="2011-09" db="EMBL/GenBank/DDBJ databases">
        <authorList>
            <person name="Weinstock G."/>
            <person name="Sodergren E."/>
            <person name="Clifton S."/>
            <person name="Fulton L."/>
            <person name="Fulton B."/>
            <person name="Courtney L."/>
            <person name="Fronick C."/>
            <person name="Harrison M."/>
            <person name="Strong C."/>
            <person name="Farmer C."/>
            <person name="Delahaunty K."/>
            <person name="Markovic C."/>
            <person name="Hall O."/>
            <person name="Minx P."/>
            <person name="Tomlinson C."/>
            <person name="Mitreva M."/>
            <person name="Hou S."/>
            <person name="Chen J."/>
            <person name="Wollam A."/>
            <person name="Pepin K.H."/>
            <person name="Johnson M."/>
            <person name="Bhonagiri V."/>
            <person name="Zhang X."/>
            <person name="Suruliraj S."/>
            <person name="Warren W."/>
            <person name="Chinwalla A."/>
            <person name="Mardis E.R."/>
            <person name="Wilson R.K."/>
        </authorList>
    </citation>
    <scope>NUCLEOTIDE SEQUENCE [LARGE SCALE GENOMIC DNA]</scope>
    <source>
        <strain evidence="1 2">F0435</strain>
    </source>
</reference>
<comment type="caution">
    <text evidence="1">The sequence shown here is derived from an EMBL/GenBank/DDBJ whole genome shotgun (WGS) entry which is preliminary data.</text>
</comment>
<name>H1LKW3_9LACO</name>
<dbReference type="PATRIC" id="fig|797516.3.peg.2934"/>
<evidence type="ECO:0000313" key="2">
    <source>
        <dbReference type="Proteomes" id="UP000005025"/>
    </source>
</evidence>
<dbReference type="EMBL" id="AGRJ01000278">
    <property type="protein sequence ID" value="EHO45879.1"/>
    <property type="molecule type" value="Genomic_DNA"/>
</dbReference>
<dbReference type="AlphaFoldDB" id="H1LKW3"/>
<sequence>MEDYSHGLNLPFAKNIEPNTFRTSTTKGLINYMRQKPMTKQTFISQINWALEFIPHRPNNPQLYNALIGLVVGYGLTVG</sequence>